<keyword evidence="2" id="KW-1185">Reference proteome</keyword>
<dbReference type="Proteomes" id="UP000682802">
    <property type="component" value="Chromosome 2"/>
</dbReference>
<name>A0ABX8H333_9BACT</name>
<dbReference type="Gene3D" id="2.40.160.50">
    <property type="entry name" value="membrane protein fhac: a member of the omp85/tpsb transporter family"/>
    <property type="match status" value="1"/>
</dbReference>
<evidence type="ECO:0000313" key="2">
    <source>
        <dbReference type="Proteomes" id="UP000682802"/>
    </source>
</evidence>
<evidence type="ECO:0000313" key="1">
    <source>
        <dbReference type="EMBL" id="QWG10230.1"/>
    </source>
</evidence>
<dbReference type="RefSeq" id="WP_144075840.1">
    <property type="nucleotide sequence ID" value="NZ_CP076129.1"/>
</dbReference>
<proteinExistence type="predicted"/>
<accession>A0ABX8H333</accession>
<sequence>MLNSLKILILFSFICISSITVYGQKGHFSDPNYSPNDYDIVDGLRKKKAAKLKASGDTVSTKAKEKKVYTIVLPVVAYNPFTGLILGVGGIGSFRLGADPTKTRLSSVVPSYTWTTNNQNIVRINSSLYTNEEKYYIFNSITWSVSPQVTYGVGGNTEQQWATEVSPSVFKFVLRGYKKVKKDFFVGVNFNYDQKYKLVDDSAEGMREIINNGKNDGQTADQVQSAIDTKYGDNKYDTFWEQNNVDQNGFATDYNADKPTNELQQNYYPTPFGYHPYGTQERYIYSGIGVNLLYDSRDNINNPFKGSYANLIVNTYQDWLGSTYNSTSIYADLRHYVNLNKNYTQILAFWGLANLTFGDTPYLNLPRIGGDDWYSSGRGYTAGRYLGEKLLYLEAEYRVNLYKWFGMTAFVNAHTVSEIDGSFSYVNPGGGLGFRFQVIKKSRSTINFDYGVGKDGSSGAYMRFISAF</sequence>
<reference evidence="1 2" key="1">
    <citation type="submission" date="2021-05" db="EMBL/GenBank/DDBJ databases">
        <title>Comparative genomic studies on the polysaccharide-degrading batcterial strains of the Flammeovirga genus.</title>
        <authorList>
            <person name="Zewei F."/>
            <person name="Zheng Z."/>
            <person name="Yu L."/>
            <person name="Ruyue G."/>
            <person name="Yanhong M."/>
            <person name="Yuanyuan C."/>
            <person name="Jingyan G."/>
            <person name="Wenjun H."/>
        </authorList>
    </citation>
    <scope>NUCLEOTIDE SEQUENCE [LARGE SCALE GENOMIC DNA]</scope>
    <source>
        <strain evidence="1 2">YS10</strain>
    </source>
</reference>
<protein>
    <submittedName>
        <fullName evidence="1">Outer membrane protein assembly factor</fullName>
    </submittedName>
</protein>
<gene>
    <name evidence="1" type="ORF">KM029_21345</name>
</gene>
<organism evidence="1 2">
    <name type="scientific">Flammeovirga kamogawensis</name>
    <dbReference type="NCBI Taxonomy" id="373891"/>
    <lineage>
        <taxon>Bacteria</taxon>
        <taxon>Pseudomonadati</taxon>
        <taxon>Bacteroidota</taxon>
        <taxon>Cytophagia</taxon>
        <taxon>Cytophagales</taxon>
        <taxon>Flammeovirgaceae</taxon>
        <taxon>Flammeovirga</taxon>
    </lineage>
</organism>
<dbReference type="EMBL" id="CP076129">
    <property type="protein sequence ID" value="QWG10230.1"/>
    <property type="molecule type" value="Genomic_DNA"/>
</dbReference>